<dbReference type="CDD" id="cd18186">
    <property type="entry name" value="BTB_POZ_ZBTB_KLHL-like"/>
    <property type="match status" value="1"/>
</dbReference>
<dbReference type="PANTHER" id="PTHR46672:SF8">
    <property type="entry name" value="BTB DOMAIN-CONTAINING PROTEIN"/>
    <property type="match status" value="1"/>
</dbReference>
<dbReference type="Gene3D" id="3.30.710.10">
    <property type="entry name" value="Potassium Channel Kv1.1, Chain A"/>
    <property type="match status" value="1"/>
</dbReference>
<evidence type="ECO:0000259" key="1">
    <source>
        <dbReference type="PROSITE" id="PS50097"/>
    </source>
</evidence>
<comment type="caution">
    <text evidence="2">The sequence shown here is derived from an EMBL/GenBank/DDBJ whole genome shotgun (WGS) entry which is preliminary data.</text>
</comment>
<organism evidence="2 3">
    <name type="scientific">Orchesella dallaii</name>
    <dbReference type="NCBI Taxonomy" id="48710"/>
    <lineage>
        <taxon>Eukaryota</taxon>
        <taxon>Metazoa</taxon>
        <taxon>Ecdysozoa</taxon>
        <taxon>Arthropoda</taxon>
        <taxon>Hexapoda</taxon>
        <taxon>Collembola</taxon>
        <taxon>Entomobryomorpha</taxon>
        <taxon>Entomobryoidea</taxon>
        <taxon>Orchesellidae</taxon>
        <taxon>Orchesellinae</taxon>
        <taxon>Orchesella</taxon>
    </lineage>
</organism>
<evidence type="ECO:0000313" key="2">
    <source>
        <dbReference type="EMBL" id="CAL8085531.1"/>
    </source>
</evidence>
<evidence type="ECO:0000313" key="3">
    <source>
        <dbReference type="Proteomes" id="UP001642540"/>
    </source>
</evidence>
<accession>A0ABP1Q155</accession>
<reference evidence="2 3" key="1">
    <citation type="submission" date="2024-08" db="EMBL/GenBank/DDBJ databases">
        <authorList>
            <person name="Cucini C."/>
            <person name="Frati F."/>
        </authorList>
    </citation>
    <scope>NUCLEOTIDE SEQUENCE [LARGE SCALE GENOMIC DNA]</scope>
</reference>
<dbReference type="InterPro" id="IPR011333">
    <property type="entry name" value="SKP1/BTB/POZ_sf"/>
</dbReference>
<gene>
    <name evidence="2" type="ORF">ODALV1_LOCUS6144</name>
</gene>
<dbReference type="PROSITE" id="PS50097">
    <property type="entry name" value="BTB"/>
    <property type="match status" value="1"/>
</dbReference>
<protein>
    <recommendedName>
        <fullName evidence="1">BTB domain-containing protein</fullName>
    </recommendedName>
</protein>
<keyword evidence="3" id="KW-1185">Reference proteome</keyword>
<proteinExistence type="predicted"/>
<sequence>MLLYLVKDFPLKVRRSERSGGEDSDNWTWTTWKTTFDIDLSTDNHDNGAIPIEYQQAYCRKMRDIMASDGTPMALTAILTWDHRTSYLNPTEMTIRLVGRILEKLSVTWEQPIGIVTEVYFRNVELMPTRGEIYRRSSLHPSLRPRSRPVLPHIEHTFDWSVKTKEMLIQPALVVTGSIPNQPTTEAEPFVEDDDTKLNCSFEMGCDLKNYWCRVLSGHTDRRTINIELSVYFVVDNDYLTEDRDALKHMSSTNRTILELGINSDVTIVTSNGAKVAAHKCFLSASSSVLAAMLSSDYFQECTSNNIKMVDASEQGVKCQGSVAVYLHFQNHRGSQSPHGGGGVVSTRSQIRYPGFGETYGRNS</sequence>
<dbReference type="InterPro" id="IPR000210">
    <property type="entry name" value="BTB/POZ_dom"/>
</dbReference>
<dbReference type="InterPro" id="IPR044714">
    <property type="entry name" value="AtSIBP1-like"/>
</dbReference>
<feature type="domain" description="BTB" evidence="1">
    <location>
        <begin position="264"/>
        <end position="329"/>
    </location>
</feature>
<dbReference type="SUPFAM" id="SSF54695">
    <property type="entry name" value="POZ domain"/>
    <property type="match status" value="1"/>
</dbReference>
<dbReference type="Pfam" id="PF00651">
    <property type="entry name" value="BTB"/>
    <property type="match status" value="1"/>
</dbReference>
<dbReference type="Proteomes" id="UP001642540">
    <property type="component" value="Unassembled WGS sequence"/>
</dbReference>
<dbReference type="EMBL" id="CAXLJM020000019">
    <property type="protein sequence ID" value="CAL8085531.1"/>
    <property type="molecule type" value="Genomic_DNA"/>
</dbReference>
<name>A0ABP1Q155_9HEXA</name>
<dbReference type="PANTHER" id="PTHR46672">
    <property type="entry name" value="OS08G0495500 PROTEIN-RELATED"/>
    <property type="match status" value="1"/>
</dbReference>